<dbReference type="GO" id="GO:0000156">
    <property type="term" value="F:phosphorelay response regulator activity"/>
    <property type="evidence" value="ECO:0007669"/>
    <property type="project" value="TreeGrafter"/>
</dbReference>
<evidence type="ECO:0000259" key="2">
    <source>
        <dbReference type="PROSITE" id="PS50110"/>
    </source>
</evidence>
<feature type="modified residue" description="4-aspartylphosphate" evidence="1">
    <location>
        <position position="53"/>
    </location>
</feature>
<keyword evidence="1" id="KW-0597">Phosphoprotein</keyword>
<dbReference type="SUPFAM" id="SSF52172">
    <property type="entry name" value="CheY-like"/>
    <property type="match status" value="1"/>
</dbReference>
<evidence type="ECO:0000256" key="1">
    <source>
        <dbReference type="PROSITE-ProRule" id="PRU00169"/>
    </source>
</evidence>
<evidence type="ECO:0000313" key="3">
    <source>
        <dbReference type="EMBL" id="CRK81894.1"/>
    </source>
</evidence>
<keyword evidence="3" id="KW-0238">DNA-binding</keyword>
<dbReference type="Pfam" id="PF00072">
    <property type="entry name" value="Response_reg"/>
    <property type="match status" value="1"/>
</dbReference>
<accession>A0A0U1NV44</accession>
<dbReference type="GO" id="GO:0003677">
    <property type="term" value="F:DNA binding"/>
    <property type="evidence" value="ECO:0007669"/>
    <property type="project" value="UniProtKB-KW"/>
</dbReference>
<dbReference type="InterPro" id="IPR051271">
    <property type="entry name" value="2C-system_Tx_regulators"/>
</dbReference>
<name>A0A0U1NV44_9BACI</name>
<evidence type="ECO:0000313" key="4">
    <source>
        <dbReference type="Proteomes" id="UP000199087"/>
    </source>
</evidence>
<reference evidence="4" key="1">
    <citation type="submission" date="2015-05" db="EMBL/GenBank/DDBJ databases">
        <authorList>
            <person name="Urmite Genomes"/>
        </authorList>
    </citation>
    <scope>NUCLEOTIDE SEQUENCE [LARGE SCALE GENOMIC DNA]</scope>
    <source>
        <strain evidence="4">LF1</strain>
    </source>
</reference>
<dbReference type="PROSITE" id="PS50110">
    <property type="entry name" value="RESPONSE_REGULATORY"/>
    <property type="match status" value="1"/>
</dbReference>
<dbReference type="AlphaFoldDB" id="A0A0U1NV44"/>
<dbReference type="Gene3D" id="3.40.50.2300">
    <property type="match status" value="1"/>
</dbReference>
<dbReference type="PANTHER" id="PTHR45526:SF1">
    <property type="entry name" value="TRANSCRIPTIONAL REGULATORY PROTEIN DCUR-RELATED"/>
    <property type="match status" value="1"/>
</dbReference>
<proteinExistence type="predicted"/>
<sequence>MNALIVDDELLELEQLEYMLQSECPNWKIYKAADANQAHDINRSFPIQLAFLDINLPGKSGLEFGEELREINQEVDIIMVTASQNFNYTQQSIRIGVFNQANHRK</sequence>
<dbReference type="RefSeq" id="WP_245640366.1">
    <property type="nucleotide sequence ID" value="NZ_CVRB01000002.1"/>
</dbReference>
<dbReference type="Proteomes" id="UP000199087">
    <property type="component" value="Unassembled WGS sequence"/>
</dbReference>
<dbReference type="PANTHER" id="PTHR45526">
    <property type="entry name" value="TRANSCRIPTIONAL REGULATORY PROTEIN DPIA"/>
    <property type="match status" value="1"/>
</dbReference>
<organism evidence="3 4">
    <name type="scientific">Neobacillus massiliamazoniensis</name>
    <dbReference type="NCBI Taxonomy" id="1499688"/>
    <lineage>
        <taxon>Bacteria</taxon>
        <taxon>Bacillati</taxon>
        <taxon>Bacillota</taxon>
        <taxon>Bacilli</taxon>
        <taxon>Bacillales</taxon>
        <taxon>Bacillaceae</taxon>
        <taxon>Neobacillus</taxon>
    </lineage>
</organism>
<gene>
    <name evidence="3" type="ORF">BN000_01811</name>
</gene>
<protein>
    <submittedName>
        <fullName evidence="3">DNA-binding response regulator</fullName>
    </submittedName>
</protein>
<dbReference type="STRING" id="1499688.BN000_01811"/>
<dbReference type="SMART" id="SM00448">
    <property type="entry name" value="REC"/>
    <property type="match status" value="1"/>
</dbReference>
<keyword evidence="4" id="KW-1185">Reference proteome</keyword>
<dbReference type="InterPro" id="IPR001789">
    <property type="entry name" value="Sig_transdc_resp-reg_receiver"/>
</dbReference>
<dbReference type="InterPro" id="IPR011006">
    <property type="entry name" value="CheY-like_superfamily"/>
</dbReference>
<feature type="domain" description="Response regulatory" evidence="2">
    <location>
        <begin position="2"/>
        <end position="105"/>
    </location>
</feature>
<dbReference type="EMBL" id="CVRB01000002">
    <property type="protein sequence ID" value="CRK81894.1"/>
    <property type="molecule type" value="Genomic_DNA"/>
</dbReference>